<dbReference type="InterPro" id="IPR008547">
    <property type="entry name" value="DUF829_TMEM53"/>
</dbReference>
<keyword evidence="1" id="KW-0812">Transmembrane</keyword>
<organism evidence="1 2">
    <name type="scientific">Iris pallida</name>
    <name type="common">Sweet iris</name>
    <dbReference type="NCBI Taxonomy" id="29817"/>
    <lineage>
        <taxon>Eukaryota</taxon>
        <taxon>Viridiplantae</taxon>
        <taxon>Streptophyta</taxon>
        <taxon>Embryophyta</taxon>
        <taxon>Tracheophyta</taxon>
        <taxon>Spermatophyta</taxon>
        <taxon>Magnoliopsida</taxon>
        <taxon>Liliopsida</taxon>
        <taxon>Asparagales</taxon>
        <taxon>Iridaceae</taxon>
        <taxon>Iridoideae</taxon>
        <taxon>Irideae</taxon>
        <taxon>Iris</taxon>
    </lineage>
</organism>
<dbReference type="Pfam" id="PF05705">
    <property type="entry name" value="DUF829"/>
    <property type="match status" value="1"/>
</dbReference>
<keyword evidence="1" id="KW-0472">Membrane</keyword>
<keyword evidence="2" id="KW-1185">Reference proteome</keyword>
<evidence type="ECO:0000313" key="2">
    <source>
        <dbReference type="Proteomes" id="UP001140949"/>
    </source>
</evidence>
<accession>A0AAX6F473</accession>
<sequence>MEAPARLLASRHLLLVPSKRSFPISSLSPLLRNPSPNPKNVFRRHSSNFSLSSSRHFSNPRNPFLSISSVHLSSHRSVDVAGDGDDRGLGFCSERGPIWTVVLLGWLGAEEKHLKRYAEMYAAKGIRPVRFVVPVRETVGLDLCRRLEDRIERLAGEIAAWCGESEVDGRERRLIFHTFSNTGWLIYGVLLQNFQSRNDIIKKIKGCIVDSAPSAEISPQVWAAGYCAAMLKRGNSSFLETTEGGKLDGRGNKLNTRDMIPALIEMITLKLLELFFAVILLLPYANQRLTSVISTLKDQPPCPQLYLYSSADKVIPAHAVESFIQEQKALGKIVFSHDFGLSPHVDHFRTFPHIYSAKLNEFLRHCCMPMAQKG</sequence>
<dbReference type="PANTHER" id="PTHR12265">
    <property type="entry name" value="TRANSMEMBRANE PROTEIN 53"/>
    <property type="match status" value="1"/>
</dbReference>
<dbReference type="EMBL" id="JANAVB010031818">
    <property type="protein sequence ID" value="KAJ6811260.1"/>
    <property type="molecule type" value="Genomic_DNA"/>
</dbReference>
<gene>
    <name evidence="1" type="ORF">M6B38_154580</name>
</gene>
<dbReference type="AlphaFoldDB" id="A0AAX6F473"/>
<protein>
    <submittedName>
        <fullName evidence="1">Transmembrane protein 53-like</fullName>
    </submittedName>
</protein>
<dbReference type="PANTHER" id="PTHR12265:SF11">
    <property type="entry name" value="ALPHA_BETA-HYDROLASES SUPERFAMILY PROTEIN"/>
    <property type="match status" value="1"/>
</dbReference>
<reference evidence="1" key="1">
    <citation type="journal article" date="2023" name="GigaByte">
        <title>Genome assembly of the bearded iris, Iris pallida Lam.</title>
        <authorList>
            <person name="Bruccoleri R.E."/>
            <person name="Oakeley E.J."/>
            <person name="Faust A.M.E."/>
            <person name="Altorfer M."/>
            <person name="Dessus-Babus S."/>
            <person name="Burckhardt D."/>
            <person name="Oertli M."/>
            <person name="Naumann U."/>
            <person name="Petersen F."/>
            <person name="Wong J."/>
        </authorList>
    </citation>
    <scope>NUCLEOTIDE SEQUENCE</scope>
    <source>
        <strain evidence="1">GSM-AAB239-AS_SAM_17_03QT</strain>
    </source>
</reference>
<dbReference type="Proteomes" id="UP001140949">
    <property type="component" value="Unassembled WGS sequence"/>
</dbReference>
<name>A0AAX6F473_IRIPA</name>
<proteinExistence type="predicted"/>
<reference evidence="1" key="2">
    <citation type="submission" date="2023-04" db="EMBL/GenBank/DDBJ databases">
        <authorList>
            <person name="Bruccoleri R.E."/>
            <person name="Oakeley E.J."/>
            <person name="Faust A.-M."/>
            <person name="Dessus-Babus S."/>
            <person name="Altorfer M."/>
            <person name="Burckhardt D."/>
            <person name="Oertli M."/>
            <person name="Naumann U."/>
            <person name="Petersen F."/>
            <person name="Wong J."/>
        </authorList>
    </citation>
    <scope>NUCLEOTIDE SEQUENCE</scope>
    <source>
        <strain evidence="1">GSM-AAB239-AS_SAM_17_03QT</strain>
        <tissue evidence="1">Leaf</tissue>
    </source>
</reference>
<dbReference type="InterPro" id="IPR029058">
    <property type="entry name" value="AB_hydrolase_fold"/>
</dbReference>
<comment type="caution">
    <text evidence="1">The sequence shown here is derived from an EMBL/GenBank/DDBJ whole genome shotgun (WGS) entry which is preliminary data.</text>
</comment>
<dbReference type="SUPFAM" id="SSF53474">
    <property type="entry name" value="alpha/beta-Hydrolases"/>
    <property type="match status" value="1"/>
</dbReference>
<evidence type="ECO:0000313" key="1">
    <source>
        <dbReference type="EMBL" id="KAJ6811260.1"/>
    </source>
</evidence>